<dbReference type="OrthoDB" id="4375089at2"/>
<gene>
    <name evidence="1" type="ORF">GORHZ_205_00140</name>
</gene>
<protein>
    <submittedName>
        <fullName evidence="1">Uncharacterized protein</fullName>
    </submittedName>
</protein>
<dbReference type="Proteomes" id="UP000008363">
    <property type="component" value="Unassembled WGS sequence"/>
</dbReference>
<keyword evidence="2" id="KW-1185">Reference proteome</keyword>
<sequence>MLAICKTLRFSHHGGTVDSCLWIEVAQATRDDSCHDMHWDSVEDLIIRAAEGVQARGELLVVGPGPHPQPDGPAVLLGTSTISAWTSSVVSASPVPGGSRWGESGAEGDRVTLTATMSSFARVEAAELTIAALREWGVAPFDVGIGFVIPIERLMRAG</sequence>
<dbReference type="RefSeq" id="WP_006337959.1">
    <property type="nucleotide sequence ID" value="NZ_BAHC01000205.1"/>
</dbReference>
<organism evidence="1 2">
    <name type="scientific">Gordonia rhizosphera NBRC 16068</name>
    <dbReference type="NCBI Taxonomy" id="1108045"/>
    <lineage>
        <taxon>Bacteria</taxon>
        <taxon>Bacillati</taxon>
        <taxon>Actinomycetota</taxon>
        <taxon>Actinomycetes</taxon>
        <taxon>Mycobacteriales</taxon>
        <taxon>Gordoniaceae</taxon>
        <taxon>Gordonia</taxon>
    </lineage>
</organism>
<evidence type="ECO:0000313" key="2">
    <source>
        <dbReference type="Proteomes" id="UP000008363"/>
    </source>
</evidence>
<evidence type="ECO:0000313" key="1">
    <source>
        <dbReference type="EMBL" id="GAB93072.1"/>
    </source>
</evidence>
<proteinExistence type="predicted"/>
<reference evidence="1 2" key="1">
    <citation type="submission" date="2012-08" db="EMBL/GenBank/DDBJ databases">
        <title>Whole genome shotgun sequence of Gordonia rhizosphera NBRC 16068.</title>
        <authorList>
            <person name="Takarada H."/>
            <person name="Isaki S."/>
            <person name="Hosoyama A."/>
            <person name="Tsuchikane K."/>
            <person name="Katsumata H."/>
            <person name="Baba S."/>
            <person name="Ohji S."/>
            <person name="Yamazaki S."/>
            <person name="Fujita N."/>
        </authorList>
    </citation>
    <scope>NUCLEOTIDE SEQUENCE [LARGE SCALE GENOMIC DNA]</scope>
    <source>
        <strain evidence="1 2">NBRC 16068</strain>
    </source>
</reference>
<dbReference type="EMBL" id="BAHC01000205">
    <property type="protein sequence ID" value="GAB93072.1"/>
    <property type="molecule type" value="Genomic_DNA"/>
</dbReference>
<accession>K6WLN4</accession>
<dbReference type="AlphaFoldDB" id="K6WLN4"/>
<name>K6WLN4_9ACTN</name>
<comment type="caution">
    <text evidence="1">The sequence shown here is derived from an EMBL/GenBank/DDBJ whole genome shotgun (WGS) entry which is preliminary data.</text>
</comment>
<dbReference type="STRING" id="1108045.GORHZ_205_00140"/>